<comment type="caution">
    <text evidence="3">The sequence shown here is derived from an EMBL/GenBank/DDBJ whole genome shotgun (WGS) entry which is preliminary data.</text>
</comment>
<dbReference type="InterPro" id="IPR012349">
    <property type="entry name" value="Split_barrel_FMN-bd"/>
</dbReference>
<reference evidence="3" key="1">
    <citation type="submission" date="2024-05" db="EMBL/GenBank/DDBJ databases">
        <title>Whole genome shotgun sequence of Streptomyces violascens NBRC 12920.</title>
        <authorList>
            <person name="Komaki H."/>
            <person name="Tamura T."/>
        </authorList>
    </citation>
    <scope>NUCLEOTIDE SEQUENCE</scope>
    <source>
        <strain evidence="3">NBRC 12920</strain>
    </source>
</reference>
<organism evidence="3 4">
    <name type="scientific">Streptomyces violascens</name>
    <dbReference type="NCBI Taxonomy" id="67381"/>
    <lineage>
        <taxon>Bacteria</taxon>
        <taxon>Bacillati</taxon>
        <taxon>Actinomycetota</taxon>
        <taxon>Actinomycetes</taxon>
        <taxon>Kitasatosporales</taxon>
        <taxon>Streptomycetaceae</taxon>
        <taxon>Streptomyces</taxon>
    </lineage>
</organism>
<dbReference type="SMART" id="SM00903">
    <property type="entry name" value="Flavin_Reduct"/>
    <property type="match status" value="1"/>
</dbReference>
<dbReference type="SUPFAM" id="SSF50475">
    <property type="entry name" value="FMN-binding split barrel"/>
    <property type="match status" value="1"/>
</dbReference>
<name>A0ABQ3QVN4_9ACTN</name>
<accession>A0ABQ3QVN4</accession>
<evidence type="ECO:0000313" key="4">
    <source>
        <dbReference type="Proteomes" id="UP001050808"/>
    </source>
</evidence>
<dbReference type="Gene3D" id="2.30.110.10">
    <property type="entry name" value="Electron Transport, Fmn-binding Protein, Chain A"/>
    <property type="match status" value="1"/>
</dbReference>
<evidence type="ECO:0000256" key="1">
    <source>
        <dbReference type="ARBA" id="ARBA00023002"/>
    </source>
</evidence>
<feature type="domain" description="Flavin reductase like" evidence="2">
    <location>
        <begin position="12"/>
        <end position="159"/>
    </location>
</feature>
<keyword evidence="4" id="KW-1185">Reference proteome</keyword>
<proteinExistence type="predicted"/>
<evidence type="ECO:0000259" key="2">
    <source>
        <dbReference type="SMART" id="SM00903"/>
    </source>
</evidence>
<dbReference type="InterPro" id="IPR002563">
    <property type="entry name" value="Flavin_Rdtase-like_dom"/>
</dbReference>
<gene>
    <name evidence="3" type="ORF">Sviol_57490</name>
</gene>
<dbReference type="EMBL" id="BNDY01000017">
    <property type="protein sequence ID" value="GHI41341.1"/>
    <property type="molecule type" value="Genomic_DNA"/>
</dbReference>
<dbReference type="Pfam" id="PF01613">
    <property type="entry name" value="Flavin_Reduct"/>
    <property type="match status" value="1"/>
</dbReference>
<protein>
    <submittedName>
        <fullName evidence="3">4-hydroxyphenylacetate 3-monooxygenase reductase component</fullName>
    </submittedName>
</protein>
<dbReference type="Proteomes" id="UP001050808">
    <property type="component" value="Unassembled WGS sequence"/>
</dbReference>
<evidence type="ECO:0000313" key="3">
    <source>
        <dbReference type="EMBL" id="GHI41341.1"/>
    </source>
</evidence>
<sequence>MTAPGSVSTRTGWRFASGVSVLTCGAADRAHGVTVSTLSVASVHPPMVSVALRRGSRGLGALLTAGRFVVNGLSVQQAPLARYFARKDRSDGLALFGPEAESAWEPYTADGVPLLAGTVGRLECRIERTVPVGDHELLIARVLGSYLGSGTPLLNIDTRS</sequence>
<dbReference type="InterPro" id="IPR050268">
    <property type="entry name" value="NADH-dep_flavin_reductase"/>
</dbReference>
<dbReference type="PANTHER" id="PTHR30466:SF1">
    <property type="entry name" value="FMN REDUCTASE (NADH) RUTF"/>
    <property type="match status" value="1"/>
</dbReference>
<dbReference type="PANTHER" id="PTHR30466">
    <property type="entry name" value="FLAVIN REDUCTASE"/>
    <property type="match status" value="1"/>
</dbReference>
<keyword evidence="1" id="KW-0560">Oxidoreductase</keyword>